<dbReference type="EMBL" id="OC856620">
    <property type="protein sequence ID" value="CAD7624024.1"/>
    <property type="molecule type" value="Genomic_DNA"/>
</dbReference>
<organism evidence="1">
    <name type="scientific">Medioppia subpectinata</name>
    <dbReference type="NCBI Taxonomy" id="1979941"/>
    <lineage>
        <taxon>Eukaryota</taxon>
        <taxon>Metazoa</taxon>
        <taxon>Ecdysozoa</taxon>
        <taxon>Arthropoda</taxon>
        <taxon>Chelicerata</taxon>
        <taxon>Arachnida</taxon>
        <taxon>Acari</taxon>
        <taxon>Acariformes</taxon>
        <taxon>Sarcoptiformes</taxon>
        <taxon>Oribatida</taxon>
        <taxon>Brachypylina</taxon>
        <taxon>Oppioidea</taxon>
        <taxon>Oppiidae</taxon>
        <taxon>Medioppia</taxon>
    </lineage>
</organism>
<accession>A0A7R9KJ36</accession>
<dbReference type="AlphaFoldDB" id="A0A7R9KJ36"/>
<name>A0A7R9KJ36_9ACAR</name>
<keyword evidence="2" id="KW-1185">Reference proteome</keyword>
<feature type="non-terminal residue" evidence="1">
    <location>
        <position position="1"/>
    </location>
</feature>
<feature type="non-terminal residue" evidence="1">
    <location>
        <position position="169"/>
    </location>
</feature>
<dbReference type="Proteomes" id="UP000759131">
    <property type="component" value="Unassembled WGS sequence"/>
</dbReference>
<evidence type="ECO:0000313" key="1">
    <source>
        <dbReference type="EMBL" id="CAD7624024.1"/>
    </source>
</evidence>
<reference evidence="1" key="1">
    <citation type="submission" date="2020-11" db="EMBL/GenBank/DDBJ databases">
        <authorList>
            <person name="Tran Van P."/>
        </authorList>
    </citation>
    <scope>NUCLEOTIDE SEQUENCE</scope>
</reference>
<protein>
    <submittedName>
        <fullName evidence="1">Uncharacterized protein</fullName>
    </submittedName>
</protein>
<dbReference type="EMBL" id="CAJPIZ010002045">
    <property type="protein sequence ID" value="CAG2104454.1"/>
    <property type="molecule type" value="Genomic_DNA"/>
</dbReference>
<proteinExistence type="predicted"/>
<evidence type="ECO:0000313" key="2">
    <source>
        <dbReference type="Proteomes" id="UP000759131"/>
    </source>
</evidence>
<gene>
    <name evidence="1" type="ORF">OSB1V03_LOCUS4472</name>
</gene>
<sequence>SDQLQLTDSLRKGKFSADASEDVNTLKNVDFLRKTGDNVFSVSFESFFGGISGKLQIKTLNTDSFDNQFNQWLSQRFESRVGQPLAVISGLIVTKLSSAKMATILLKHERSSSEMYLESQVRRVAVPDSRFDYLCKYYEPLSVCQTLLCSSVSMIEQEFVLYWFTNVHN</sequence>